<dbReference type="SFLD" id="SFLDG01129">
    <property type="entry name" value="C1.5:_HAD__Beta-PGM__Phosphata"/>
    <property type="match status" value="1"/>
</dbReference>
<dbReference type="NCBIfam" id="TIGR01549">
    <property type="entry name" value="HAD-SF-IA-v1"/>
    <property type="match status" value="1"/>
</dbReference>
<dbReference type="EMBL" id="AP024747">
    <property type="protein sequence ID" value="BCY25732.1"/>
    <property type="molecule type" value="Genomic_DNA"/>
</dbReference>
<accession>A0AAD1NVD8</accession>
<dbReference type="SFLD" id="SFLDS00003">
    <property type="entry name" value="Haloacid_Dehalogenase"/>
    <property type="match status" value="1"/>
</dbReference>
<proteinExistence type="predicted"/>
<dbReference type="PANTHER" id="PTHR43434">
    <property type="entry name" value="PHOSPHOGLYCOLATE PHOSPHATASE"/>
    <property type="match status" value="1"/>
</dbReference>
<gene>
    <name evidence="1" type="ORF">KB1_17220</name>
</gene>
<name>A0AAD1NVD8_9ACTN</name>
<evidence type="ECO:0000313" key="2">
    <source>
        <dbReference type="Proteomes" id="UP000825072"/>
    </source>
</evidence>
<sequence length="200" mass="21994">MRSIIWDMGGTLIDTYPEVDQTLAKAVWATPTREQLAEVAQLRSESIAHAIDVLAARHHVSPDRLNDAYSALKRKWIHDPAPLMAGAAEVMAAVRRGGGLNLVATHRDRTSAENLLHALAVQTDDLVCAPDGLARKPNPQMNQILIKRHELDPTNVIAIGDRTIDVKAAHAAGIEGILLSREQYPEMHTIKALRELQAYL</sequence>
<dbReference type="InterPro" id="IPR050155">
    <property type="entry name" value="HAD-like_hydrolase_sf"/>
</dbReference>
<dbReference type="PANTHER" id="PTHR43434:SF25">
    <property type="entry name" value="PHOSPHOGLYCOLATE PHOSPHATASE"/>
    <property type="match status" value="1"/>
</dbReference>
<dbReference type="GO" id="GO:0008967">
    <property type="term" value="F:phosphoglycolate phosphatase activity"/>
    <property type="evidence" value="ECO:0007669"/>
    <property type="project" value="TreeGrafter"/>
</dbReference>
<organism evidence="1 2">
    <name type="scientific">Cutibacterium modestum</name>
    <dbReference type="NCBI Taxonomy" id="2559073"/>
    <lineage>
        <taxon>Bacteria</taxon>
        <taxon>Bacillati</taxon>
        <taxon>Actinomycetota</taxon>
        <taxon>Actinomycetes</taxon>
        <taxon>Propionibacteriales</taxon>
        <taxon>Propionibacteriaceae</taxon>
        <taxon>Cutibacterium</taxon>
    </lineage>
</organism>
<dbReference type="GO" id="GO:0006281">
    <property type="term" value="P:DNA repair"/>
    <property type="evidence" value="ECO:0007669"/>
    <property type="project" value="TreeGrafter"/>
</dbReference>
<reference evidence="1" key="1">
    <citation type="submission" date="2021-06" db="EMBL/GenBank/DDBJ databases">
        <title>Genome sequence of Cutibacterium modestum strain KB17-24694.</title>
        <authorList>
            <person name="Dekio I."/>
            <person name="Asahina A."/>
            <person name="Nishida M."/>
        </authorList>
    </citation>
    <scope>NUCLEOTIDE SEQUENCE</scope>
    <source>
        <strain evidence="1">KB17-24694</strain>
    </source>
</reference>
<dbReference type="SUPFAM" id="SSF56784">
    <property type="entry name" value="HAD-like"/>
    <property type="match status" value="1"/>
</dbReference>
<dbReference type="InterPro" id="IPR006439">
    <property type="entry name" value="HAD-SF_hydro_IA"/>
</dbReference>
<dbReference type="Proteomes" id="UP000825072">
    <property type="component" value="Chromosome 1"/>
</dbReference>
<evidence type="ECO:0000313" key="1">
    <source>
        <dbReference type="EMBL" id="BCY25732.1"/>
    </source>
</evidence>
<dbReference type="RefSeq" id="WP_107528662.1">
    <property type="nucleotide sequence ID" value="NZ_AP024747.1"/>
</dbReference>
<protein>
    <submittedName>
        <fullName evidence="1">Haloacid dehalogenase</fullName>
    </submittedName>
</protein>
<dbReference type="GO" id="GO:0005829">
    <property type="term" value="C:cytosol"/>
    <property type="evidence" value="ECO:0007669"/>
    <property type="project" value="TreeGrafter"/>
</dbReference>
<dbReference type="Pfam" id="PF00702">
    <property type="entry name" value="Hydrolase"/>
    <property type="match status" value="1"/>
</dbReference>
<dbReference type="InterPro" id="IPR023214">
    <property type="entry name" value="HAD_sf"/>
</dbReference>
<dbReference type="Gene3D" id="3.40.50.1000">
    <property type="entry name" value="HAD superfamily/HAD-like"/>
    <property type="match status" value="1"/>
</dbReference>
<dbReference type="AlphaFoldDB" id="A0AAD1NVD8"/>
<dbReference type="InterPro" id="IPR023198">
    <property type="entry name" value="PGP-like_dom2"/>
</dbReference>
<dbReference type="InterPro" id="IPR036412">
    <property type="entry name" value="HAD-like_sf"/>
</dbReference>
<dbReference type="Gene3D" id="1.10.150.240">
    <property type="entry name" value="Putative phosphatase, domain 2"/>
    <property type="match status" value="1"/>
</dbReference>